<dbReference type="Gene3D" id="1.50.10.10">
    <property type="match status" value="1"/>
</dbReference>
<feature type="domain" description="Mannosylglycerate hydrolase MGH1-like glycoside hydrolase" evidence="3">
    <location>
        <begin position="157"/>
        <end position="399"/>
    </location>
</feature>
<reference evidence="4 5" key="1">
    <citation type="submission" date="2022-01" db="EMBL/GenBank/DDBJ databases">
        <title>Collection of gut derived symbiotic bacterial strains cultured from healthy donors.</title>
        <authorList>
            <person name="Lin H."/>
            <person name="Kohout C."/>
            <person name="Waligurski E."/>
            <person name="Pamer E.G."/>
        </authorList>
    </citation>
    <scope>NUCLEOTIDE SEQUENCE [LARGE SCALE GENOMIC DNA]</scope>
    <source>
        <strain evidence="4 5">DFI.7.58</strain>
    </source>
</reference>
<dbReference type="Gene3D" id="1.20.1270.90">
    <property type="entry name" value="AF1782-like"/>
    <property type="match status" value="3"/>
</dbReference>
<keyword evidence="5" id="KW-1185">Reference proteome</keyword>
<dbReference type="PANTHER" id="PTHR23403">
    <property type="entry name" value="TREHALASE"/>
    <property type="match status" value="1"/>
</dbReference>
<dbReference type="Proteomes" id="UP001298681">
    <property type="component" value="Unassembled WGS sequence"/>
</dbReference>
<dbReference type="Gene3D" id="2.60.40.10">
    <property type="entry name" value="Immunoglobulins"/>
    <property type="match status" value="1"/>
</dbReference>
<dbReference type="InterPro" id="IPR008928">
    <property type="entry name" value="6-hairpin_glycosidase_sf"/>
</dbReference>
<dbReference type="EMBL" id="JAKNHQ010000027">
    <property type="protein sequence ID" value="MCG4611912.1"/>
    <property type="molecule type" value="Genomic_DNA"/>
</dbReference>
<feature type="chain" id="PRO_5045680096" description="Fibronectin type-III domain-containing protein" evidence="1">
    <location>
        <begin position="27"/>
        <end position="2088"/>
    </location>
</feature>
<proteinExistence type="predicted"/>
<dbReference type="PANTHER" id="PTHR23403:SF1">
    <property type="entry name" value="TREHALASE"/>
    <property type="match status" value="1"/>
</dbReference>
<dbReference type="Pfam" id="PF07554">
    <property type="entry name" value="FIVAR"/>
    <property type="match status" value="2"/>
</dbReference>
<sequence length="2088" mass="227753">MKKLKKVLALCLSAAILLTSIPFGTAMGAAREPEIVAGGYEIDMADLPKVHFAEHPEWEELYDAAWESHKSNIRKARAVLNPEEPYYVDEAFSDMIFVWDTLLMMMFDKYGIHQFPTLQAMDNFYYWQVDNPGQPDDGFIAREISEITGENASYNGGYDDPLSVNPPLFAWAEWQQYQVHGDKSRFTKVIDGKTVLERIVSHFDFIKRTRLMDNGLYGKTTGLANGFDNTPNQDYGSKEQTYNDLSIQQAQSAYYIAKIAHEIGDTETEERFQKEYEDLTALINEKLWSEEGQFYFNLDKDQQFTNVPTPTGLWALSAHVATPERADAMVRNYALNSEKMFRPQGLSTVTYDWPSFYPTGKYWNGAVWAPSSFQYIKGLEYYGYRELAFGEALRHLEALSDVYQAGKTDSVIGSATFWENYSSEYTRQGDPARSNFVGWTGALAIGVIIEDILGIDLNAPENTVNWDLRLTEENGISNLYMCHDGQPVRVSLSMEERTGSESPADITVTATEPVTLHVLNGDVEVTLDVPAGTTNYHIDGVEDEAEPYLSAAAHPFQADDASLTKEALDANAADYVVFSTETDESIDDGLQYQAGKKAGLITNVNTVGFRADSSQSPVELSASAEMEALGFSGAQSLTKGAYSLGEEGFMFTVPATNESKTVKLIVGVQNTTATLTAALSDASSPRVSRTLYGGEEESTYVVEIPYRAGGDEDRHLLVQYEAERASKGSGSVSIKGIILEDGGEPLPADVENVSLAAGNQTITVSADNTDAFDSYKIYVGEDRANLSDMRTADTLPYVIEGLDNYKRYYVAVSGVKNGVEGALSEVVSEVPEESPRSARERAYADYEAARDTILNGNTGFDALYRSLNFDVTGPIYGTTFTFTSTMNGQDTGLMDNGSVVCPTQPQPDQSGELTILATYEGETVKIVENVTVLSLAYDEKPYVSGMMTSAMGATIDLTAEGTKDWAQFNADDVDVYARKDTENTISGLRRLVEGGVDHAVDMPLYYTATDAKDTQPTSQTCITSRGEEGKAGFEFNLPYSDKMQHANLYVSSWNATTRVEVLVNGSVMYTATYGGSDGWDVRKISLDYKLMDPSDELLVRQILVTSNTGGPGGSVGLPAVTLAETDGEIPEPSNDYAVGTTENASGTTVDLTAEGTTDWAQFPTKYADDYAKKNTETVITNFHRLVSDDTPYAVDVAKDMQLSFTASDAAEGTQPKNQWAITCRGPERQAGFAFNLPTADTVQHVNIYAGSWSAICEVQLLIDGQVRYATTYGNSSGWDVQKIGIDYWAEDPESTVEVRMVMNESLASIDAGGSIALGAVTLADTGEQPPEPDEPEVIDNDFNIRFTNTLPDSINLTEEGGKDWMLFNSVDGEAAYERKNVEPSIKDFTIFDTEKAPHRVNNSEYDTVYSFTDGTPTASMENQKPYLVVEDVDNGVSFTLPGGENRHEAKITIGNWHSDMVVEMTSGDKTASYAYEVLEPTEYGMFTLTYRSAEDVNVRIYNRSVTRERYGNFSITAIMLNEVYSIAAEEAEGGSVKLTRSSANAGETVDVFVEPDPNYHLVSLAYRTADGELVPIENNRFVMPNEDVTVVAEFARQSRMLTVGYSAGVDLVVTSDVEPIVDAAGIYAANIEAGTPVTFTFTPSREGSTFVGAYVNGEPADFTSDSVTYTYTVPDENSNLSFTFDLVNKSVLAQTISIAEELVGGDEYANAVESVQKAVDRALENAKEVYDDTSATQAEVNEAWSDLLDALHYLSFEKGDLTELGYLIDLVESIDTDEFTSETVEAFQAALDAAKDVYDDGNDALAVDVEKAWQDLYDAMLALSRTADKSSLNAVLTQANLVMEEIDKYVEGSGETLRNAIDAAQAVMDDASATQAEVDAAAEALAKVLADLRKIPSKEELLELLSELEQLDLTKYTASSAAVMQAQINLLRATVEDANATGEEYAAVYYSAKEAKENLVLADRNTSNNKGSGSTSANIGNAYGAAGVVSAAQGVTSQQAYVVSDTTVNFTLKRGSAYCFKMTVVNGNNLTPSFTVGNGDVLKTQFVAKVGNDYYYRVYAIGTPGQSTGVYTTLPGNAPVKHCAVTIA</sequence>
<dbReference type="InterPro" id="IPR013783">
    <property type="entry name" value="Ig-like_fold"/>
</dbReference>
<feature type="signal peptide" evidence="1">
    <location>
        <begin position="1"/>
        <end position="26"/>
    </location>
</feature>
<dbReference type="RefSeq" id="WP_237967183.1">
    <property type="nucleotide sequence ID" value="NZ_JAKNHQ010000027.1"/>
</dbReference>
<dbReference type="Pfam" id="PF22422">
    <property type="entry name" value="MGH1-like_GH"/>
    <property type="match status" value="1"/>
</dbReference>
<dbReference type="SUPFAM" id="SSF48208">
    <property type="entry name" value="Six-hairpin glycosidases"/>
    <property type="match status" value="1"/>
</dbReference>
<keyword evidence="1" id="KW-0732">Signal</keyword>
<name>A0ABS9MM84_9FIRM</name>
<organism evidence="4 5">
    <name type="scientific">Anaeromassilibacillus senegalensis</name>
    <dbReference type="NCBI Taxonomy" id="1673717"/>
    <lineage>
        <taxon>Bacteria</taxon>
        <taxon>Bacillati</taxon>
        <taxon>Bacillota</taxon>
        <taxon>Clostridia</taxon>
        <taxon>Eubacteriales</taxon>
        <taxon>Acutalibacteraceae</taxon>
        <taxon>Anaeromassilibacillus</taxon>
    </lineage>
</organism>
<evidence type="ECO:0008006" key="6">
    <source>
        <dbReference type="Google" id="ProtNLM"/>
    </source>
</evidence>
<feature type="domain" description="Bacterial repeat" evidence="2">
    <location>
        <begin position="1524"/>
        <end position="1597"/>
    </location>
</feature>
<accession>A0ABS9MM84</accession>
<dbReference type="InterPro" id="IPR012341">
    <property type="entry name" value="6hp_glycosidase-like_sf"/>
</dbReference>
<dbReference type="Pfam" id="PF18998">
    <property type="entry name" value="Flg_new_2"/>
    <property type="match status" value="1"/>
</dbReference>
<evidence type="ECO:0000256" key="1">
    <source>
        <dbReference type="SAM" id="SignalP"/>
    </source>
</evidence>
<gene>
    <name evidence="4" type="ORF">L0P57_13335</name>
</gene>
<protein>
    <recommendedName>
        <fullName evidence="6">Fibronectin type-III domain-containing protein</fullName>
    </recommendedName>
</protein>
<comment type="caution">
    <text evidence="4">The sequence shown here is derived from an EMBL/GenBank/DDBJ whole genome shotgun (WGS) entry which is preliminary data.</text>
</comment>
<evidence type="ECO:0000259" key="2">
    <source>
        <dbReference type="Pfam" id="PF18998"/>
    </source>
</evidence>
<dbReference type="InterPro" id="IPR054491">
    <property type="entry name" value="MGH1-like_GH"/>
</dbReference>
<dbReference type="InterPro" id="IPR001661">
    <property type="entry name" value="Glyco_hydro_37"/>
</dbReference>
<evidence type="ECO:0000313" key="5">
    <source>
        <dbReference type="Proteomes" id="UP001298681"/>
    </source>
</evidence>
<evidence type="ECO:0000313" key="4">
    <source>
        <dbReference type="EMBL" id="MCG4611912.1"/>
    </source>
</evidence>
<dbReference type="InterPro" id="IPR044060">
    <property type="entry name" value="Bacterial_rp_domain"/>
</dbReference>
<evidence type="ECO:0000259" key="3">
    <source>
        <dbReference type="Pfam" id="PF22422"/>
    </source>
</evidence>